<dbReference type="SUPFAM" id="SSF53822">
    <property type="entry name" value="Periplasmic binding protein-like I"/>
    <property type="match status" value="1"/>
</dbReference>
<dbReference type="EMBL" id="JMPJ01000071">
    <property type="protein sequence ID" value="KFC78055.1"/>
    <property type="molecule type" value="Genomic_DNA"/>
</dbReference>
<dbReference type="FunFam" id="1.10.260.40:FF:000021">
    <property type="entry name" value="Trehalose operon repressor"/>
    <property type="match status" value="1"/>
</dbReference>
<dbReference type="InterPro" id="IPR046335">
    <property type="entry name" value="LacI/GalR-like_sensor"/>
</dbReference>
<dbReference type="GO" id="GO:0000976">
    <property type="term" value="F:transcription cis-regulatory region binding"/>
    <property type="evidence" value="ECO:0007669"/>
    <property type="project" value="TreeGrafter"/>
</dbReference>
<evidence type="ECO:0000256" key="2">
    <source>
        <dbReference type="ARBA" id="ARBA00022491"/>
    </source>
</evidence>
<evidence type="ECO:0000256" key="6">
    <source>
        <dbReference type="ARBA" id="ARBA00067657"/>
    </source>
</evidence>
<name>A0A085G2W0_EWIA3</name>
<dbReference type="PANTHER" id="PTHR30146">
    <property type="entry name" value="LACI-RELATED TRANSCRIPTIONAL REPRESSOR"/>
    <property type="match status" value="1"/>
</dbReference>
<dbReference type="PROSITE" id="PS50932">
    <property type="entry name" value="HTH_LACI_2"/>
    <property type="match status" value="1"/>
</dbReference>
<organism evidence="9 10">
    <name type="scientific">Ewingella americana (strain ATCC 33852 / DSM 4580 / CCUG 14506 / JCM 5911 / LMG 7869 / NCTC 12157 / CDC 1468-78)</name>
    <dbReference type="NCBI Taxonomy" id="910964"/>
    <lineage>
        <taxon>Bacteria</taxon>
        <taxon>Pseudomonadati</taxon>
        <taxon>Pseudomonadota</taxon>
        <taxon>Gammaproteobacteria</taxon>
        <taxon>Enterobacterales</taxon>
        <taxon>Yersiniaceae</taxon>
        <taxon>Ewingella</taxon>
    </lineage>
</organism>
<sequence>MQNRLTINDIARLSGVGKSTVSRVLNNEGNVSPRTRERVLAVIEQHNFSPSKSARAMRGFSDKIVAIIVSRLDSPSENQAVRAMLPLFYEQGYDPIVMESQFSAERVQEHLQVLKQRNIDGVVLFGFTGLDVSMLQGWQDNLVMMAREMPQFSSVCYDDAGAVRLLMDTLLEKGHRQISFIGVSPQDTTTGQLRFEAYQSYCAEHGLTPHMALGKLNYESGFELISHVLLPETDAVICASDTIALGAEKYLQQQNISGVQVCGIGNNPLLRFLFPNTFSVELGYGKGGESAARQLLVQLSQKTDLRQIIIPGQLAS</sequence>
<feature type="domain" description="HTH lacI-type" evidence="8">
    <location>
        <begin position="5"/>
        <end position="59"/>
    </location>
</feature>
<dbReference type="PANTHER" id="PTHR30146:SF146">
    <property type="entry name" value="HTH-TYPE TRANSCRIPTIONAL REGULATOR TRER"/>
    <property type="match status" value="1"/>
</dbReference>
<dbReference type="RefSeq" id="WP_034795364.1">
    <property type="nucleotide sequence ID" value="NZ_JMPJ01000071.1"/>
</dbReference>
<evidence type="ECO:0000259" key="8">
    <source>
        <dbReference type="PROSITE" id="PS50932"/>
    </source>
</evidence>
<dbReference type="eggNOG" id="COG1609">
    <property type="taxonomic scope" value="Bacteria"/>
</dbReference>
<accession>A0A085G2W0</accession>
<evidence type="ECO:0000256" key="1">
    <source>
        <dbReference type="ARBA" id="ARBA00011738"/>
    </source>
</evidence>
<dbReference type="AlphaFoldDB" id="A0A085G2W0"/>
<dbReference type="CDD" id="cd01392">
    <property type="entry name" value="HTH_LacI"/>
    <property type="match status" value="1"/>
</dbReference>
<dbReference type="Gene3D" id="1.10.260.40">
    <property type="entry name" value="lambda repressor-like DNA-binding domains"/>
    <property type="match status" value="1"/>
</dbReference>
<keyword evidence="3" id="KW-0805">Transcription regulation</keyword>
<dbReference type="PRINTS" id="PR00036">
    <property type="entry name" value="HTHLACI"/>
</dbReference>
<dbReference type="GO" id="GO:0045892">
    <property type="term" value="P:negative regulation of DNA-templated transcription"/>
    <property type="evidence" value="ECO:0007669"/>
    <property type="project" value="InterPro"/>
</dbReference>
<evidence type="ECO:0000313" key="9">
    <source>
        <dbReference type="EMBL" id="KFC78055.1"/>
    </source>
</evidence>
<dbReference type="Proteomes" id="UP000028640">
    <property type="component" value="Unassembled WGS sequence"/>
</dbReference>
<dbReference type="SMART" id="SM00354">
    <property type="entry name" value="HTH_LACI"/>
    <property type="match status" value="1"/>
</dbReference>
<reference evidence="9 10" key="1">
    <citation type="submission" date="2014-05" db="EMBL/GenBank/DDBJ databases">
        <title>ATOL: Assembling a taxonomically balanced genome-scale reconstruction of the evolutionary history of the Enterobacteriaceae.</title>
        <authorList>
            <person name="Plunkett G.III."/>
            <person name="Neeno-Eckwall E.C."/>
            <person name="Glasner J.D."/>
            <person name="Perna N.T."/>
        </authorList>
    </citation>
    <scope>NUCLEOTIDE SEQUENCE [LARGE SCALE GENOMIC DNA]</scope>
    <source>
        <strain evidence="9 10">ATCC 33852</strain>
    </source>
</reference>
<dbReference type="GO" id="GO:0005991">
    <property type="term" value="P:trehalose metabolic process"/>
    <property type="evidence" value="ECO:0007669"/>
    <property type="project" value="InterPro"/>
</dbReference>
<dbReference type="InterPro" id="IPR010982">
    <property type="entry name" value="Lambda_DNA-bd_dom_sf"/>
</dbReference>
<evidence type="ECO:0000256" key="4">
    <source>
        <dbReference type="ARBA" id="ARBA00023125"/>
    </source>
</evidence>
<protein>
    <recommendedName>
        <fullName evidence="6">HTH-type transcriptional regulator TreR</fullName>
    </recommendedName>
    <alternativeName>
        <fullName evidence="7">Trehalose operon repressor</fullName>
    </alternativeName>
</protein>
<evidence type="ECO:0000256" key="7">
    <source>
        <dbReference type="ARBA" id="ARBA00077059"/>
    </source>
</evidence>
<dbReference type="CDD" id="cd01542">
    <property type="entry name" value="PBP1_TreR-like"/>
    <property type="match status" value="1"/>
</dbReference>
<keyword evidence="4" id="KW-0238">DNA-binding</keyword>
<dbReference type="GO" id="GO:0003700">
    <property type="term" value="F:DNA-binding transcription factor activity"/>
    <property type="evidence" value="ECO:0007669"/>
    <property type="project" value="TreeGrafter"/>
</dbReference>
<keyword evidence="10" id="KW-1185">Reference proteome</keyword>
<dbReference type="NCBIfam" id="TIGR02405">
    <property type="entry name" value="trehalos_R_Ecol"/>
    <property type="match status" value="1"/>
</dbReference>
<evidence type="ECO:0000256" key="3">
    <source>
        <dbReference type="ARBA" id="ARBA00023015"/>
    </source>
</evidence>
<dbReference type="STRING" id="910964.GEAM_4083"/>
<dbReference type="Pfam" id="PF13377">
    <property type="entry name" value="Peripla_BP_3"/>
    <property type="match status" value="1"/>
</dbReference>
<keyword evidence="5" id="KW-0804">Transcription</keyword>
<gene>
    <name evidence="9" type="primary">treR</name>
    <name evidence="9" type="ORF">GEAM_4083</name>
</gene>
<dbReference type="SUPFAM" id="SSF47413">
    <property type="entry name" value="lambda repressor-like DNA-binding domains"/>
    <property type="match status" value="1"/>
</dbReference>
<dbReference type="Pfam" id="PF00356">
    <property type="entry name" value="LacI"/>
    <property type="match status" value="1"/>
</dbReference>
<proteinExistence type="predicted"/>
<dbReference type="InterPro" id="IPR028082">
    <property type="entry name" value="Peripla_BP_I"/>
</dbReference>
<dbReference type="PROSITE" id="PS00356">
    <property type="entry name" value="HTH_LACI_1"/>
    <property type="match status" value="1"/>
</dbReference>
<dbReference type="Gene3D" id="3.40.50.2300">
    <property type="match status" value="2"/>
</dbReference>
<evidence type="ECO:0000256" key="5">
    <source>
        <dbReference type="ARBA" id="ARBA00023163"/>
    </source>
</evidence>
<dbReference type="InterPro" id="IPR000843">
    <property type="entry name" value="HTH_LacI"/>
</dbReference>
<comment type="caution">
    <text evidence="9">The sequence shown here is derived from an EMBL/GenBank/DDBJ whole genome shotgun (WGS) entry which is preliminary data.</text>
</comment>
<dbReference type="InterPro" id="IPR012771">
    <property type="entry name" value="Trehalos_R_gpbac"/>
</dbReference>
<dbReference type="GeneID" id="78381178"/>
<comment type="subunit">
    <text evidence="1">Homodimer.</text>
</comment>
<evidence type="ECO:0000313" key="10">
    <source>
        <dbReference type="Proteomes" id="UP000028640"/>
    </source>
</evidence>
<dbReference type="OrthoDB" id="198888at2"/>
<keyword evidence="2" id="KW-0678">Repressor</keyword>